<organism evidence="1">
    <name type="scientific">freshwater metagenome</name>
    <dbReference type="NCBI Taxonomy" id="449393"/>
    <lineage>
        <taxon>unclassified sequences</taxon>
        <taxon>metagenomes</taxon>
        <taxon>ecological metagenomes</taxon>
    </lineage>
</organism>
<sequence length="62" mass="6197">MHCAGVVSAGATGGGCEVTVGFVDHDEIGQLHDSALDSLEFIAAGGGDEQGEKIDHVGDSNL</sequence>
<reference evidence="1" key="1">
    <citation type="submission" date="2020-05" db="EMBL/GenBank/DDBJ databases">
        <authorList>
            <person name="Chiriac C."/>
            <person name="Salcher M."/>
            <person name="Ghai R."/>
            <person name="Kavagutti S V."/>
        </authorList>
    </citation>
    <scope>NUCLEOTIDE SEQUENCE</scope>
</reference>
<proteinExistence type="predicted"/>
<dbReference type="AlphaFoldDB" id="A0A6J5YA40"/>
<name>A0A6J5YA40_9ZZZZ</name>
<gene>
    <name evidence="1" type="ORF">UFOPK1392_00788</name>
</gene>
<evidence type="ECO:0000313" key="1">
    <source>
        <dbReference type="EMBL" id="CAB4323044.1"/>
    </source>
</evidence>
<accession>A0A6J5YA40</accession>
<dbReference type="EMBL" id="CAEMXZ010000025">
    <property type="protein sequence ID" value="CAB4323044.1"/>
    <property type="molecule type" value="Genomic_DNA"/>
</dbReference>
<protein>
    <submittedName>
        <fullName evidence="1">Unannotated protein</fullName>
    </submittedName>
</protein>